<dbReference type="EMBL" id="JAPTMU010000016">
    <property type="protein sequence ID" value="KAJ4929629.1"/>
    <property type="molecule type" value="Genomic_DNA"/>
</dbReference>
<reference evidence="2" key="1">
    <citation type="submission" date="2022-11" db="EMBL/GenBank/DDBJ databases">
        <title>Chromosome-level genome of Pogonophryne albipinna.</title>
        <authorList>
            <person name="Jo E."/>
        </authorList>
    </citation>
    <scope>NUCLEOTIDE SEQUENCE</scope>
    <source>
        <strain evidence="2">SGF0006</strain>
        <tissue evidence="2">Muscle</tissue>
    </source>
</reference>
<proteinExistence type="predicted"/>
<organism evidence="2 3">
    <name type="scientific">Pogonophryne albipinna</name>
    <dbReference type="NCBI Taxonomy" id="1090488"/>
    <lineage>
        <taxon>Eukaryota</taxon>
        <taxon>Metazoa</taxon>
        <taxon>Chordata</taxon>
        <taxon>Craniata</taxon>
        <taxon>Vertebrata</taxon>
        <taxon>Euteleostomi</taxon>
        <taxon>Actinopterygii</taxon>
        <taxon>Neopterygii</taxon>
        <taxon>Teleostei</taxon>
        <taxon>Neoteleostei</taxon>
        <taxon>Acanthomorphata</taxon>
        <taxon>Eupercaria</taxon>
        <taxon>Perciformes</taxon>
        <taxon>Notothenioidei</taxon>
        <taxon>Pogonophryne</taxon>
    </lineage>
</organism>
<keyword evidence="3" id="KW-1185">Reference proteome</keyword>
<feature type="region of interest" description="Disordered" evidence="1">
    <location>
        <begin position="1"/>
        <end position="44"/>
    </location>
</feature>
<evidence type="ECO:0000256" key="1">
    <source>
        <dbReference type="SAM" id="MobiDB-lite"/>
    </source>
</evidence>
<protein>
    <submittedName>
        <fullName evidence="2">Uncharacterized protein</fullName>
    </submittedName>
</protein>
<evidence type="ECO:0000313" key="2">
    <source>
        <dbReference type="EMBL" id="KAJ4929629.1"/>
    </source>
</evidence>
<gene>
    <name evidence="2" type="ORF">JOQ06_018652</name>
</gene>
<evidence type="ECO:0000313" key="3">
    <source>
        <dbReference type="Proteomes" id="UP001219934"/>
    </source>
</evidence>
<dbReference type="Proteomes" id="UP001219934">
    <property type="component" value="Unassembled WGS sequence"/>
</dbReference>
<sequence>MGEKHSLCTTVTKDCETSSTQADEPTQSCSEESHEPQTFQEPEQEEVVSGACDGEEEHVQIACLNPAGIA</sequence>
<accession>A0AAD6AQ09</accession>
<name>A0AAD6AQ09_9TELE</name>
<dbReference type="AlphaFoldDB" id="A0AAD6AQ09"/>
<feature type="compositionally biased region" description="Polar residues" evidence="1">
    <location>
        <begin position="7"/>
        <end position="30"/>
    </location>
</feature>
<comment type="caution">
    <text evidence="2">The sequence shown here is derived from an EMBL/GenBank/DDBJ whole genome shotgun (WGS) entry which is preliminary data.</text>
</comment>